<dbReference type="GeneID" id="58722910"/>
<keyword evidence="3" id="KW-1185">Reference proteome</keyword>
<keyword evidence="1" id="KW-0812">Transmembrane</keyword>
<proteinExistence type="predicted"/>
<reference evidence="2 3" key="1">
    <citation type="submission" date="2019-11" db="EMBL/GenBank/DDBJ databases">
        <title>Comparison of genomes from free-living endosymbiotic cyanobacteria isolated from Azolla.</title>
        <authorList>
            <person name="Thiel T."/>
            <person name="Pratte B."/>
        </authorList>
    </citation>
    <scope>NUCLEOTIDE SEQUENCE [LARGE SCALE GENOMIC DNA]</scope>
    <source>
        <strain evidence="2 3">N2B</strain>
    </source>
</reference>
<evidence type="ECO:0000313" key="3">
    <source>
        <dbReference type="Proteomes" id="UP000570851"/>
    </source>
</evidence>
<sequence length="1679" mass="182746">MTIKRQLVKTIKKTAKLFRKNYLSTFKRQINRLLRTFFVNRKRRGAVNAGFVLPTVAMVALVVVLLTTAILFRSFERAKNASNVRVNEVVLNAATPALDRARAKMDALFEDPTLPRGTPTDNALYDALKRTRYTLGDETRLKLGFDIDNNSSISQPTSSTALEDDETMRTAWKYAVDTDNNGLKDTITLYGIFFRSPSRNSTTGLFNRERNPLEARTPPMDNSSTNQACTGATGFASLVGNSSWFRLNSGNLGKSFFVYVVNVPITDIGSLSTSEYETYKGNKGVVALELQQDRNRVPLPNNAVWFENDLEVIVGSTTLLLNGRVHTNGNLLVGVQNNGGNITLRQVSSKTSCFYNQENGQISVGGNVGNGSLSQVNTGTSVTVDLYRGYGEDVTTKPINDTNKSTNQSGGANIGFNDTAYNQRIAAMKDTAISLCTTCYATTTTTGSALKTAVDASGYPSEVKNNVRSKVDDSDDGDTAKKTLSQEIEIYLRNRTRRVPFAEVADGGNATTGYTAITASLDPQASWRQPLNSSNQFIGTPTGVTVTVTTSQLEATHPNLQRREGVQTELGDRVVAGNNLPALWLQGSQYVGSDAQQMITNSSGTAINWTRSGSEAPQRWRNTQIQALSDLGISDRNGFWEENAAKNPINDLDSVGGVRIITGAGIYVDAPIGTTVDTTNGPFYPRGVNSFLPDPTPSSTLVSGSVGANDIFVWPDTMPMSSANSSETRKGDLLMRATAVYHYKVYYGTGQEPIACVSSYYDPSNNTTSLNKPGLTVPPDPLDPLAPPSTVDLPWGAGTGGRSNNGIVYTFPGRSTFTTNKTLLERQARLRFPNGRFVNQALKEALGKIGTATTVPSTGLQLSDYSAIDTALCAISILNNESGFVTSNTNLPKHGAIKEAAFLDAREVKQISPPSTPSTYNLDLEQRQPLEIRVTDIDLDIANNGITRNAITANEFLLPYSGIVYASREDALRDASDSTANSQLLSPTDFNLDYTRRPNGIRLINGGTLARTSTNVYNAKEKGLILATDLPVYVKGAFNLHRTNTTSTTQIEEFTETEPTTGTYDSDDFYDRSTRNLSFACRKDRPGCTLASGDTTGDFWRSATIIADSMTLLSDSFKDGFRSEGDYDLNYNAGVVLENNFNPATISTIVSPATQSVLSTLDTRRQNRLKNGFWDNNFATSTRWWTATGANPSPNLNTTTGVGSYTVNGVTPIQRRVNHPMYIMEICRKDLISDCNQPNDWVVGFDINGDGVLSNTERDYTVNGSTVRLAERNIQVHQLGQAILASANAASITSTWWGTAFLSTFPTTWLEVSPNPSGCTNISTNTRCNRNIRQRLGAGDTGGLALQTSDQRYPRRVAFARYKGVTGRLENELVSTNTVAPFLYKPIGIGCPLDITGTGYTANGCSYGGTVEGTNYGQPGNQSLYFRSTNSTTNPGDLTPAQISYNNNRPLFYFPPTAADGQPLLVPVLQIHDTGNSTSVRTETTEQNSFRDNWIQQAAATTFNATFVLGNSPSRPAELSAGLQNLVRFLENWNGVSAKISGSFIQLKRSSFSSGPFSAIFRSRETTASTDTDNLSLFDYRLDTYPTPNSSGLLPVYSPPDRNWGFDVALLSEQPDLFAQRFTAPPLGRPNEFFREIGRDDPWVKILLCAGEPGTGTTYTSAVPSQYRPNDCKAIPDDA</sequence>
<dbReference type="Proteomes" id="UP000570851">
    <property type="component" value="Unassembled WGS sequence"/>
</dbReference>
<dbReference type="EMBL" id="JACKZP010000107">
    <property type="protein sequence ID" value="MBC1304437.1"/>
    <property type="molecule type" value="Genomic_DNA"/>
</dbReference>
<dbReference type="NCBIfam" id="NF038301">
    <property type="entry name" value="EPS_HpsA"/>
    <property type="match status" value="1"/>
</dbReference>
<keyword evidence="1" id="KW-1133">Transmembrane helix</keyword>
<organism evidence="2 3">
    <name type="scientific">Trichormus variabilis N2B</name>
    <dbReference type="NCBI Taxonomy" id="2681315"/>
    <lineage>
        <taxon>Bacteria</taxon>
        <taxon>Bacillati</taxon>
        <taxon>Cyanobacteriota</taxon>
        <taxon>Cyanophyceae</taxon>
        <taxon>Nostocales</taxon>
        <taxon>Nostocaceae</taxon>
        <taxon>Trichormus</taxon>
    </lineage>
</organism>
<comment type="caution">
    <text evidence="2">The sequence shown here is derived from an EMBL/GenBank/DDBJ whole genome shotgun (WGS) entry which is preliminary data.</text>
</comment>
<protein>
    <submittedName>
        <fullName evidence="2">Uncharacterized protein</fullName>
    </submittedName>
</protein>
<gene>
    <name evidence="2" type="ORF">GNE12_21190</name>
</gene>
<dbReference type="InterPro" id="IPR049774">
    <property type="entry name" value="EPS_HpsA-like"/>
</dbReference>
<name>A0ABR6SDG7_ANAVA</name>
<evidence type="ECO:0000256" key="1">
    <source>
        <dbReference type="SAM" id="Phobius"/>
    </source>
</evidence>
<accession>A0ABR6SDG7</accession>
<evidence type="ECO:0000313" key="2">
    <source>
        <dbReference type="EMBL" id="MBC1304437.1"/>
    </source>
</evidence>
<dbReference type="RefSeq" id="WP_011317152.1">
    <property type="nucleotide sequence ID" value="NZ_JACKZP010000107.1"/>
</dbReference>
<keyword evidence="1" id="KW-0472">Membrane</keyword>
<feature type="transmembrane region" description="Helical" evidence="1">
    <location>
        <begin position="51"/>
        <end position="72"/>
    </location>
</feature>